<dbReference type="InterPro" id="IPR013320">
    <property type="entry name" value="ConA-like_dom_sf"/>
</dbReference>
<dbReference type="EMBL" id="CAWUPB010000994">
    <property type="protein sequence ID" value="CAK7335530.1"/>
    <property type="molecule type" value="Genomic_DNA"/>
</dbReference>
<dbReference type="GO" id="GO:0005975">
    <property type="term" value="P:carbohydrate metabolic process"/>
    <property type="evidence" value="ECO:0007669"/>
    <property type="project" value="InterPro"/>
</dbReference>
<feature type="domain" description="Glycosyl hydrolase family 32 N-terminal" evidence="5">
    <location>
        <begin position="10"/>
        <end position="83"/>
    </location>
</feature>
<sequence>MLSSQRTSFHFQPEKNWMNDSNGPLYYKGWYHFFYQYNPNVAAWNDIVLGHAVSIHFDPLMGADEWFDMNGAWTGSATILPDADHNDPLLLNWFKYSGNPIVVPPPSIVYDTEDFINFKLLSGVLYGVPRTGILDDGRHDYYALGTYDDKNGKWYPHNLEIDAGMRNRYDYGMFYAPKTFYDQDKGRRWLWGWVGESDTETNDGQLCRLNSMEPAARHRCWVLVTKRLLRIENTAKSNVDYNCSTSGGAAQRGALGPFGLLVLADDSLAEHTPEYFYVAKVINGTLKTFFCIDQSSSSVANDIKKEIYGSYVPVLEGEKYSVRILVDHSTVESLAQGGRTCITSLVYLTRAIHGAARLLLLSNAIEASVTSSLKIWQMYSEFIRPYSNEER</sequence>
<evidence type="ECO:0000256" key="1">
    <source>
        <dbReference type="ARBA" id="ARBA00009902"/>
    </source>
</evidence>
<keyword evidence="2 4" id="KW-0378">Hydrolase</keyword>
<protein>
    <submittedName>
        <fullName evidence="7">Uncharacterized protein</fullName>
    </submittedName>
</protein>
<keyword evidence="3 4" id="KW-0326">Glycosidase</keyword>
<dbReference type="GO" id="GO:0004553">
    <property type="term" value="F:hydrolase activity, hydrolyzing O-glycosyl compounds"/>
    <property type="evidence" value="ECO:0007669"/>
    <property type="project" value="InterPro"/>
</dbReference>
<organism evidence="7 8">
    <name type="scientific">Dovyalis caffra</name>
    <dbReference type="NCBI Taxonomy" id="77055"/>
    <lineage>
        <taxon>Eukaryota</taxon>
        <taxon>Viridiplantae</taxon>
        <taxon>Streptophyta</taxon>
        <taxon>Embryophyta</taxon>
        <taxon>Tracheophyta</taxon>
        <taxon>Spermatophyta</taxon>
        <taxon>Magnoliopsida</taxon>
        <taxon>eudicotyledons</taxon>
        <taxon>Gunneridae</taxon>
        <taxon>Pentapetalae</taxon>
        <taxon>rosids</taxon>
        <taxon>fabids</taxon>
        <taxon>Malpighiales</taxon>
        <taxon>Salicaceae</taxon>
        <taxon>Flacourtieae</taxon>
        <taxon>Dovyalis</taxon>
    </lineage>
</organism>
<dbReference type="SMART" id="SM00640">
    <property type="entry name" value="Glyco_32"/>
    <property type="match status" value="1"/>
</dbReference>
<dbReference type="InterPro" id="IPR013189">
    <property type="entry name" value="Glyco_hydro_32_C"/>
</dbReference>
<dbReference type="InterPro" id="IPR001362">
    <property type="entry name" value="Glyco_hydro_32"/>
</dbReference>
<dbReference type="InterPro" id="IPR023296">
    <property type="entry name" value="Glyco_hydro_beta-prop_sf"/>
</dbReference>
<evidence type="ECO:0000313" key="8">
    <source>
        <dbReference type="Proteomes" id="UP001314170"/>
    </source>
</evidence>
<dbReference type="PANTHER" id="PTHR31953">
    <property type="entry name" value="BETA-FRUCTOFURANOSIDASE, INSOLUBLE ISOENZYME CWINV1-RELATED"/>
    <property type="match status" value="1"/>
</dbReference>
<reference evidence="7 8" key="1">
    <citation type="submission" date="2024-01" db="EMBL/GenBank/DDBJ databases">
        <authorList>
            <person name="Waweru B."/>
        </authorList>
    </citation>
    <scope>NUCLEOTIDE SEQUENCE [LARGE SCALE GENOMIC DNA]</scope>
</reference>
<evidence type="ECO:0000256" key="3">
    <source>
        <dbReference type="ARBA" id="ARBA00023295"/>
    </source>
</evidence>
<feature type="domain" description="Glycosyl hydrolase family 32 N-terminal" evidence="5">
    <location>
        <begin position="134"/>
        <end position="203"/>
    </location>
</feature>
<dbReference type="SUPFAM" id="SSF75005">
    <property type="entry name" value="Arabinanase/levansucrase/invertase"/>
    <property type="match status" value="1"/>
</dbReference>
<dbReference type="Proteomes" id="UP001314170">
    <property type="component" value="Unassembled WGS sequence"/>
</dbReference>
<evidence type="ECO:0000259" key="6">
    <source>
        <dbReference type="Pfam" id="PF08244"/>
    </source>
</evidence>
<dbReference type="Gene3D" id="2.115.10.20">
    <property type="entry name" value="Glycosyl hydrolase domain, family 43"/>
    <property type="match status" value="2"/>
</dbReference>
<comment type="similarity">
    <text evidence="1 4">Belongs to the glycosyl hydrolase 32 family.</text>
</comment>
<accession>A0AAV1RI10</accession>
<evidence type="ECO:0000259" key="5">
    <source>
        <dbReference type="Pfam" id="PF00251"/>
    </source>
</evidence>
<dbReference type="SUPFAM" id="SSF49899">
    <property type="entry name" value="Concanavalin A-like lectins/glucanases"/>
    <property type="match status" value="1"/>
</dbReference>
<feature type="domain" description="Glycosyl hydrolase family 32 C-terminal" evidence="6">
    <location>
        <begin position="236"/>
        <end position="377"/>
    </location>
</feature>
<evidence type="ECO:0000256" key="2">
    <source>
        <dbReference type="ARBA" id="ARBA00022801"/>
    </source>
</evidence>
<evidence type="ECO:0000313" key="7">
    <source>
        <dbReference type="EMBL" id="CAK7335530.1"/>
    </source>
</evidence>
<name>A0AAV1RI10_9ROSI</name>
<evidence type="ECO:0000256" key="4">
    <source>
        <dbReference type="RuleBase" id="RU362110"/>
    </source>
</evidence>
<gene>
    <name evidence="7" type="ORF">DCAF_LOCUS10524</name>
</gene>
<keyword evidence="8" id="KW-1185">Reference proteome</keyword>
<comment type="caution">
    <text evidence="7">The sequence shown here is derived from an EMBL/GenBank/DDBJ whole genome shotgun (WGS) entry which is preliminary data.</text>
</comment>
<dbReference type="Pfam" id="PF00251">
    <property type="entry name" value="Glyco_hydro_32N"/>
    <property type="match status" value="2"/>
</dbReference>
<dbReference type="Gene3D" id="2.60.120.560">
    <property type="entry name" value="Exo-inulinase, domain 1"/>
    <property type="match status" value="1"/>
</dbReference>
<dbReference type="InterPro" id="IPR050551">
    <property type="entry name" value="Fructan_Metab_Enzymes"/>
</dbReference>
<proteinExistence type="inferred from homology"/>
<dbReference type="InterPro" id="IPR013148">
    <property type="entry name" value="Glyco_hydro_32_N"/>
</dbReference>
<dbReference type="Pfam" id="PF08244">
    <property type="entry name" value="Glyco_hydro_32C"/>
    <property type="match status" value="1"/>
</dbReference>
<dbReference type="AlphaFoldDB" id="A0AAV1RI10"/>